<evidence type="ECO:0000313" key="6">
    <source>
        <dbReference type="EMBL" id="MDV6281748.1"/>
    </source>
</evidence>
<dbReference type="InterPro" id="IPR025997">
    <property type="entry name" value="SBP_2_dom"/>
</dbReference>
<dbReference type="SUPFAM" id="SSF53822">
    <property type="entry name" value="Periplasmic binding protein-like I"/>
    <property type="match status" value="1"/>
</dbReference>
<comment type="caution">
    <text evidence="6">The sequence shown here is derived from an EMBL/GenBank/DDBJ whole genome shotgun (WGS) entry which is preliminary data.</text>
</comment>
<feature type="chain" id="PRO_5045921357" evidence="4">
    <location>
        <begin position="33"/>
        <end position="376"/>
    </location>
</feature>
<dbReference type="CDD" id="cd01536">
    <property type="entry name" value="PBP1_ABC_sugar_binding-like"/>
    <property type="match status" value="1"/>
</dbReference>
<name>A0ABU4CE91_RHOJO</name>
<dbReference type="RefSeq" id="WP_317568712.1">
    <property type="nucleotide sequence ID" value="NZ_JAWLKA010000007.1"/>
</dbReference>
<dbReference type="PROSITE" id="PS51257">
    <property type="entry name" value="PROKAR_LIPOPROTEIN"/>
    <property type="match status" value="1"/>
</dbReference>
<evidence type="ECO:0000256" key="3">
    <source>
        <dbReference type="ARBA" id="ARBA00022729"/>
    </source>
</evidence>
<sequence>MSKFPPRADRQRKRAYLTAVAGCTAATLVLTACGNAQSSTSSAPDGMPSSGEVMFFGQSRENPYFGQNEIGAREVAESYGWDVSYVEASTQEEQDSAIQQMLAQGAKPVGVVLNPISGEAAVASEQAIKAAGIPLVILNQVPTEEQDSLFDAYAGVNDYGSGRTAAQLLIAGAQKAGVPLGDGLIVNTVAGHTAAQQRVAGFTDELKQSSPSSAVLSDVTSGGFLEAEGYSIGSQVIPANKGKFTWVYGVNDALALGAIRAAKENGILPGKDALFVGGTCMNANTNAAVINGELVGSAIQSPLVEGQSAIYALAAYLNNGSVLDGDADLSADAPPSIDTPPHKRNFMPNTKLDGTAASFDSTTIWGRPASELCNYS</sequence>
<feature type="signal peptide" evidence="4">
    <location>
        <begin position="1"/>
        <end position="32"/>
    </location>
</feature>
<comment type="similarity">
    <text evidence="2">Belongs to the bacterial solute-binding protein 2 family.</text>
</comment>
<dbReference type="PANTHER" id="PTHR46847">
    <property type="entry name" value="D-ALLOSE-BINDING PERIPLASMIC PROTEIN-RELATED"/>
    <property type="match status" value="1"/>
</dbReference>
<gene>
    <name evidence="6" type="ORF">R3Q59_14635</name>
</gene>
<keyword evidence="7" id="KW-1185">Reference proteome</keyword>
<proteinExistence type="inferred from homology"/>
<comment type="subcellular location">
    <subcellularLocation>
        <location evidence="1">Cell envelope</location>
    </subcellularLocation>
</comment>
<organism evidence="6 7">
    <name type="scientific">Rhodococcus jostii</name>
    <dbReference type="NCBI Taxonomy" id="132919"/>
    <lineage>
        <taxon>Bacteria</taxon>
        <taxon>Bacillati</taxon>
        <taxon>Actinomycetota</taxon>
        <taxon>Actinomycetes</taxon>
        <taxon>Mycobacteriales</taxon>
        <taxon>Nocardiaceae</taxon>
        <taxon>Rhodococcus</taxon>
    </lineage>
</organism>
<dbReference type="PANTHER" id="PTHR46847:SF1">
    <property type="entry name" value="D-ALLOSE-BINDING PERIPLASMIC PROTEIN-RELATED"/>
    <property type="match status" value="1"/>
</dbReference>
<dbReference type="Proteomes" id="UP001185737">
    <property type="component" value="Unassembled WGS sequence"/>
</dbReference>
<feature type="domain" description="Periplasmic binding protein" evidence="5">
    <location>
        <begin position="55"/>
        <end position="319"/>
    </location>
</feature>
<protein>
    <submittedName>
        <fullName evidence="6">Sugar ABC transporter substrate-binding protein</fullName>
    </submittedName>
</protein>
<evidence type="ECO:0000256" key="1">
    <source>
        <dbReference type="ARBA" id="ARBA00004196"/>
    </source>
</evidence>
<evidence type="ECO:0000256" key="4">
    <source>
        <dbReference type="SAM" id="SignalP"/>
    </source>
</evidence>
<dbReference type="InterPro" id="IPR028082">
    <property type="entry name" value="Peripla_BP_I"/>
</dbReference>
<evidence type="ECO:0000256" key="2">
    <source>
        <dbReference type="ARBA" id="ARBA00007639"/>
    </source>
</evidence>
<dbReference type="EMBL" id="JAWLKA010000007">
    <property type="protein sequence ID" value="MDV6281748.1"/>
    <property type="molecule type" value="Genomic_DNA"/>
</dbReference>
<keyword evidence="3 4" id="KW-0732">Signal</keyword>
<accession>A0ABU4CE91</accession>
<dbReference type="Pfam" id="PF13407">
    <property type="entry name" value="Peripla_BP_4"/>
    <property type="match status" value="1"/>
</dbReference>
<dbReference type="Gene3D" id="3.40.50.2300">
    <property type="match status" value="2"/>
</dbReference>
<evidence type="ECO:0000313" key="7">
    <source>
        <dbReference type="Proteomes" id="UP001185737"/>
    </source>
</evidence>
<evidence type="ECO:0000259" key="5">
    <source>
        <dbReference type="Pfam" id="PF13407"/>
    </source>
</evidence>
<reference evidence="6 7" key="1">
    <citation type="submission" date="2023-10" db="EMBL/GenBank/DDBJ databases">
        <title>Development of a sustainable strategy for remediation of hydrocarbon-contaminated territories based on the waste exchange concept.</title>
        <authorList>
            <person name="Krivoruchko A."/>
        </authorList>
    </citation>
    <scope>NUCLEOTIDE SEQUENCE [LARGE SCALE GENOMIC DNA]</scope>
    <source>
        <strain evidence="6 7">IEGM 60</strain>
    </source>
</reference>